<keyword evidence="1" id="KW-0812">Transmembrane</keyword>
<reference evidence="2 3" key="1">
    <citation type="journal article" date="2012" name="Stand. Genomic Sci.">
        <title>Genome sequence of the orange-pigmented seawater bacterium Owenweeksia hongkongensis type strain (UST20020801(T)).</title>
        <authorList>
            <person name="Riedel T."/>
            <person name="Held B."/>
            <person name="Nolan M."/>
            <person name="Lucas S."/>
            <person name="Lapidus A."/>
            <person name="Tice H."/>
            <person name="Del Rio T.G."/>
            <person name="Cheng J.F."/>
            <person name="Han C."/>
            <person name="Tapia R."/>
            <person name="Goodwin L.A."/>
            <person name="Pitluck S."/>
            <person name="Liolios K."/>
            <person name="Mavromatis K."/>
            <person name="Pagani I."/>
            <person name="Ivanova N."/>
            <person name="Mikhailova N."/>
            <person name="Pati A."/>
            <person name="Chen A."/>
            <person name="Palaniappan K."/>
            <person name="Rohde M."/>
            <person name="Tindall B.J."/>
            <person name="Detter J.C."/>
            <person name="Goker M."/>
            <person name="Woyke T."/>
            <person name="Bristow J."/>
            <person name="Eisen J.A."/>
            <person name="Markowitz V."/>
            <person name="Hugenholtz P."/>
            <person name="Klenk H.P."/>
            <person name="Kyrpides N.C."/>
        </authorList>
    </citation>
    <scope>NUCLEOTIDE SEQUENCE</scope>
    <source>
        <strain evidence="3">DSM 17368 / JCM 12287 / NRRL B-23963</strain>
    </source>
</reference>
<feature type="transmembrane region" description="Helical" evidence="1">
    <location>
        <begin position="38"/>
        <end position="58"/>
    </location>
</feature>
<dbReference type="STRING" id="926562.Oweho_1948"/>
<dbReference type="RefSeq" id="WP_014202281.1">
    <property type="nucleotide sequence ID" value="NC_016599.1"/>
</dbReference>
<dbReference type="AlphaFoldDB" id="G8R2D7"/>
<dbReference type="Proteomes" id="UP000005631">
    <property type="component" value="Chromosome"/>
</dbReference>
<sequence>MKSLIKYFLQGLLYVVPITVTLYVIYEAFMMIDGLIPIQIPGLGLLIVVIFITVMGVVGRHLISDKISDLFEGTLKRAPLINVIYTAVKDLLNAFVGDKKSFKKPVVVKLFENSEVRRLGFITNENFRDLTDSNDLITVYLPHSYNISGNVFLVPASYVEPLNVNPSDLMKYTVSGGVTEVERAVHDDLEPKK</sequence>
<keyword evidence="1" id="KW-0472">Membrane</keyword>
<evidence type="ECO:0000313" key="3">
    <source>
        <dbReference type="Proteomes" id="UP000005631"/>
    </source>
</evidence>
<dbReference type="HOGENOM" id="CLU_068050_4_1_10"/>
<dbReference type="KEGG" id="oho:Oweho_1948"/>
<dbReference type="EMBL" id="CP003156">
    <property type="protein sequence ID" value="AEV32927.1"/>
    <property type="molecule type" value="Genomic_DNA"/>
</dbReference>
<gene>
    <name evidence="2" type="ordered locus">Oweho_1948</name>
</gene>
<keyword evidence="1" id="KW-1133">Transmembrane helix</keyword>
<dbReference type="eggNOG" id="COG2928">
    <property type="taxonomic scope" value="Bacteria"/>
</dbReference>
<keyword evidence="3" id="KW-1185">Reference proteome</keyword>
<accession>G8R2D7</accession>
<organism evidence="2 3">
    <name type="scientific">Owenweeksia hongkongensis (strain DSM 17368 / CIP 108786 / JCM 12287 / NRRL B-23963 / UST20020801)</name>
    <dbReference type="NCBI Taxonomy" id="926562"/>
    <lineage>
        <taxon>Bacteria</taxon>
        <taxon>Pseudomonadati</taxon>
        <taxon>Bacteroidota</taxon>
        <taxon>Flavobacteriia</taxon>
        <taxon>Flavobacteriales</taxon>
        <taxon>Owenweeksiaceae</taxon>
        <taxon>Owenweeksia</taxon>
    </lineage>
</organism>
<feature type="transmembrane region" description="Helical" evidence="1">
    <location>
        <begin position="7"/>
        <end position="26"/>
    </location>
</feature>
<proteinExistence type="predicted"/>
<dbReference type="PANTHER" id="PTHR31876">
    <property type="entry name" value="COV-LIKE PROTEIN 1"/>
    <property type="match status" value="1"/>
</dbReference>
<dbReference type="InterPro" id="IPR007462">
    <property type="entry name" value="COV1-like"/>
</dbReference>
<name>G8R2D7_OWEHD</name>
<dbReference type="Pfam" id="PF04367">
    <property type="entry name" value="DUF502"/>
    <property type="match status" value="1"/>
</dbReference>
<evidence type="ECO:0000313" key="2">
    <source>
        <dbReference type="EMBL" id="AEV32927.1"/>
    </source>
</evidence>
<dbReference type="PANTHER" id="PTHR31876:SF26">
    <property type="entry name" value="PROTEIN LIKE COV 2"/>
    <property type="match status" value="1"/>
</dbReference>
<evidence type="ECO:0008006" key="4">
    <source>
        <dbReference type="Google" id="ProtNLM"/>
    </source>
</evidence>
<evidence type="ECO:0000256" key="1">
    <source>
        <dbReference type="SAM" id="Phobius"/>
    </source>
</evidence>
<protein>
    <recommendedName>
        <fullName evidence="4">DUF502 domain-containing protein</fullName>
    </recommendedName>
</protein>
<dbReference type="OrthoDB" id="9789516at2"/>